<dbReference type="Proteomes" id="UP000886998">
    <property type="component" value="Unassembled WGS sequence"/>
</dbReference>
<keyword evidence="3" id="KW-1185">Reference proteome</keyword>
<gene>
    <name evidence="2" type="ORF">TNIN_29651</name>
</gene>
<feature type="region of interest" description="Disordered" evidence="1">
    <location>
        <begin position="43"/>
        <end position="66"/>
    </location>
</feature>
<sequence>MLHCPRNDAATFCELTKRDSRNDKNRIHIASRARVKIRIYRDSTDVSGAPHPQSPPAYQPPDPKGWVVAEDDSYVLQRRRDLPNIRAE</sequence>
<evidence type="ECO:0000313" key="3">
    <source>
        <dbReference type="Proteomes" id="UP000886998"/>
    </source>
</evidence>
<protein>
    <submittedName>
        <fullName evidence="2">Uncharacterized protein</fullName>
    </submittedName>
</protein>
<name>A0A8X7CBS8_9ARAC</name>
<evidence type="ECO:0000256" key="1">
    <source>
        <dbReference type="SAM" id="MobiDB-lite"/>
    </source>
</evidence>
<evidence type="ECO:0000313" key="2">
    <source>
        <dbReference type="EMBL" id="GFY59119.1"/>
    </source>
</evidence>
<feature type="compositionally biased region" description="Pro residues" evidence="1">
    <location>
        <begin position="52"/>
        <end position="63"/>
    </location>
</feature>
<accession>A0A8X7CBS8</accession>
<comment type="caution">
    <text evidence="2">The sequence shown here is derived from an EMBL/GenBank/DDBJ whole genome shotgun (WGS) entry which is preliminary data.</text>
</comment>
<proteinExistence type="predicted"/>
<dbReference type="AlphaFoldDB" id="A0A8X7CBS8"/>
<dbReference type="EMBL" id="BMAV01012433">
    <property type="protein sequence ID" value="GFY59119.1"/>
    <property type="molecule type" value="Genomic_DNA"/>
</dbReference>
<organism evidence="2 3">
    <name type="scientific">Trichonephila inaurata madagascariensis</name>
    <dbReference type="NCBI Taxonomy" id="2747483"/>
    <lineage>
        <taxon>Eukaryota</taxon>
        <taxon>Metazoa</taxon>
        <taxon>Ecdysozoa</taxon>
        <taxon>Arthropoda</taxon>
        <taxon>Chelicerata</taxon>
        <taxon>Arachnida</taxon>
        <taxon>Araneae</taxon>
        <taxon>Araneomorphae</taxon>
        <taxon>Entelegynae</taxon>
        <taxon>Araneoidea</taxon>
        <taxon>Nephilidae</taxon>
        <taxon>Trichonephila</taxon>
        <taxon>Trichonephila inaurata</taxon>
    </lineage>
</organism>
<reference evidence="2" key="1">
    <citation type="submission" date="2020-08" db="EMBL/GenBank/DDBJ databases">
        <title>Multicomponent nature underlies the extraordinary mechanical properties of spider dragline silk.</title>
        <authorList>
            <person name="Kono N."/>
            <person name="Nakamura H."/>
            <person name="Mori M."/>
            <person name="Yoshida Y."/>
            <person name="Ohtoshi R."/>
            <person name="Malay A.D."/>
            <person name="Moran D.A.P."/>
            <person name="Tomita M."/>
            <person name="Numata K."/>
            <person name="Arakawa K."/>
        </authorList>
    </citation>
    <scope>NUCLEOTIDE SEQUENCE</scope>
</reference>